<dbReference type="InterPro" id="IPR041522">
    <property type="entry name" value="CdaR_GGDEF"/>
</dbReference>
<organism evidence="4 5">
    <name type="scientific">Selenomonas ruminantium</name>
    <dbReference type="NCBI Taxonomy" id="971"/>
    <lineage>
        <taxon>Bacteria</taxon>
        <taxon>Bacillati</taxon>
        <taxon>Bacillota</taxon>
        <taxon>Negativicutes</taxon>
        <taxon>Selenomonadales</taxon>
        <taxon>Selenomonadaceae</taxon>
        <taxon>Selenomonas</taxon>
    </lineage>
</organism>
<accession>A0A1H3ZRE5</accession>
<proteinExistence type="inferred from homology"/>
<protein>
    <submittedName>
        <fullName evidence="4">PucR C-terminal helix-turn-helix domain-containing protein</fullName>
    </submittedName>
</protein>
<evidence type="ECO:0000313" key="4">
    <source>
        <dbReference type="EMBL" id="SEA26326.1"/>
    </source>
</evidence>
<name>A0A1H3ZRE5_SELRU</name>
<dbReference type="EMBL" id="FNQG01000012">
    <property type="protein sequence ID" value="SEA26326.1"/>
    <property type="molecule type" value="Genomic_DNA"/>
</dbReference>
<evidence type="ECO:0000259" key="2">
    <source>
        <dbReference type="Pfam" id="PF13556"/>
    </source>
</evidence>
<evidence type="ECO:0000256" key="1">
    <source>
        <dbReference type="ARBA" id="ARBA00006754"/>
    </source>
</evidence>
<sequence length="391" mass="45680">MEKDKEELWQAEDITGKLMVVQRYTGLEMVLLDNLGELRGTTPKFRAENLSLLRRKRQALQKNELKTFAGLTVLPLEQNKQPWGWLVADCPQESMAEPVWCLFLELSLQLTFLLWHEGELNAMVRRHREQFLYDILYHNFASSEEVINLGKNWNMRLDKPHHVVVVEFDRPLQGNRQEQLLAELDKEWMRVLSARFVQPVLMLLRMQLVILFEDDRTPPRKQRELAEIMTDAMARIKEAFPTIPPFSVGIGRLHYSVSEICRSFQEARQALSLGRFRQPENGITCYDELGVLKLLSHIRMEELDDFAQEALGVLMEYDDANGTELLKTLEIYFQENESMPLAAERLFIHANTLRNRLKKIETVLGVELNQADVRVRFYVACQALRIVRHSM</sequence>
<feature type="domain" description="CdaR GGDEF-like" evidence="3">
    <location>
        <begin position="142"/>
        <end position="272"/>
    </location>
</feature>
<gene>
    <name evidence="4" type="ORF">SAMN05660648_02564</name>
</gene>
<evidence type="ECO:0000259" key="3">
    <source>
        <dbReference type="Pfam" id="PF17853"/>
    </source>
</evidence>
<dbReference type="AlphaFoldDB" id="A0A1H3ZRE5"/>
<dbReference type="Gene3D" id="1.10.10.2840">
    <property type="entry name" value="PucR C-terminal helix-turn-helix domain"/>
    <property type="match status" value="1"/>
</dbReference>
<dbReference type="Pfam" id="PF17853">
    <property type="entry name" value="GGDEF_2"/>
    <property type="match status" value="1"/>
</dbReference>
<feature type="domain" description="PucR C-terminal helix-turn-helix" evidence="2">
    <location>
        <begin position="325"/>
        <end position="383"/>
    </location>
</feature>
<dbReference type="InterPro" id="IPR042070">
    <property type="entry name" value="PucR_C-HTH_sf"/>
</dbReference>
<dbReference type="Pfam" id="PF13556">
    <property type="entry name" value="HTH_30"/>
    <property type="match status" value="1"/>
</dbReference>
<dbReference type="InterPro" id="IPR051448">
    <property type="entry name" value="CdaR-like_regulators"/>
</dbReference>
<dbReference type="OrthoDB" id="9792148at2"/>
<evidence type="ECO:0000313" key="5">
    <source>
        <dbReference type="Proteomes" id="UP000183469"/>
    </source>
</evidence>
<dbReference type="PANTHER" id="PTHR33744:SF1">
    <property type="entry name" value="DNA-BINDING TRANSCRIPTIONAL ACTIVATOR ADER"/>
    <property type="match status" value="1"/>
</dbReference>
<dbReference type="InterPro" id="IPR025736">
    <property type="entry name" value="PucR_C-HTH_dom"/>
</dbReference>
<reference evidence="4 5" key="1">
    <citation type="submission" date="2016-10" db="EMBL/GenBank/DDBJ databases">
        <authorList>
            <person name="de Groot N.N."/>
        </authorList>
    </citation>
    <scope>NUCLEOTIDE SEQUENCE [LARGE SCALE GENOMIC DNA]</scope>
    <source>
        <strain evidence="4 5">DSM 2872</strain>
    </source>
</reference>
<dbReference type="Proteomes" id="UP000183469">
    <property type="component" value="Unassembled WGS sequence"/>
</dbReference>
<dbReference type="PANTHER" id="PTHR33744">
    <property type="entry name" value="CARBOHYDRATE DIACID REGULATOR"/>
    <property type="match status" value="1"/>
</dbReference>
<dbReference type="RefSeq" id="WP_074673109.1">
    <property type="nucleotide sequence ID" value="NZ_FNQG01000012.1"/>
</dbReference>
<comment type="similarity">
    <text evidence="1">Belongs to the CdaR family.</text>
</comment>